<protein>
    <submittedName>
        <fullName evidence="1">NXRD1 protein</fullName>
    </submittedName>
</protein>
<feature type="non-terminal residue" evidence="1">
    <location>
        <position position="1"/>
    </location>
</feature>
<sequence>LVTIFCTALNNSMWQSLPHQKALKLFNELCFPEHCPIGAELKTSCLPFVRARVLSARVLPLQTFPWFDLTASSLLEKSQLVQHHLAQLYQASFGDWPTKQCGLISTKTSLTSAVVEPDVTLDDKS</sequence>
<keyword evidence="2" id="KW-1185">Reference proteome</keyword>
<dbReference type="AlphaFoldDB" id="A0A7L0TRN4"/>
<reference evidence="1 2" key="1">
    <citation type="submission" date="2019-09" db="EMBL/GenBank/DDBJ databases">
        <title>Bird 10,000 Genomes (B10K) Project - Family phase.</title>
        <authorList>
            <person name="Zhang G."/>
        </authorList>
    </citation>
    <scope>NUCLEOTIDE SEQUENCE [LARGE SCALE GENOMIC DNA]</scope>
    <source>
        <strain evidence="1">B10K-DU-008-62</strain>
        <tissue evidence="1">Mixed tissue sample</tissue>
    </source>
</reference>
<proteinExistence type="predicted"/>
<feature type="non-terminal residue" evidence="1">
    <location>
        <position position="125"/>
    </location>
</feature>
<evidence type="ECO:0000313" key="1">
    <source>
        <dbReference type="EMBL" id="NXL56678.1"/>
    </source>
</evidence>
<accession>A0A7L0TRN4</accession>
<gene>
    <name evidence="1" type="primary">Noxred1</name>
    <name evidence="1" type="ORF">CHOACU_R07858</name>
</gene>
<dbReference type="EMBL" id="VXAQ01000041">
    <property type="protein sequence ID" value="NXL56678.1"/>
    <property type="molecule type" value="Genomic_DNA"/>
</dbReference>
<dbReference type="Proteomes" id="UP000568556">
    <property type="component" value="Unassembled WGS sequence"/>
</dbReference>
<comment type="caution">
    <text evidence="1">The sequence shown here is derived from an EMBL/GenBank/DDBJ whole genome shotgun (WGS) entry which is preliminary data.</text>
</comment>
<name>A0A7L0TRN4_CHOAC</name>
<evidence type="ECO:0000313" key="2">
    <source>
        <dbReference type="Proteomes" id="UP000568556"/>
    </source>
</evidence>
<organism evidence="1 2">
    <name type="scientific">Chordeiles acutipennis</name>
    <name type="common">Lesser nighthawk</name>
    <name type="synonym">Caprimulgus acutipennis</name>
    <dbReference type="NCBI Taxonomy" id="118183"/>
    <lineage>
        <taxon>Eukaryota</taxon>
        <taxon>Metazoa</taxon>
        <taxon>Chordata</taxon>
        <taxon>Craniata</taxon>
        <taxon>Vertebrata</taxon>
        <taxon>Euteleostomi</taxon>
        <taxon>Archelosauria</taxon>
        <taxon>Archosauria</taxon>
        <taxon>Dinosauria</taxon>
        <taxon>Saurischia</taxon>
        <taxon>Theropoda</taxon>
        <taxon>Coelurosauria</taxon>
        <taxon>Aves</taxon>
        <taxon>Neognathae</taxon>
        <taxon>Neoaves</taxon>
        <taxon>Strisores</taxon>
        <taxon>Caprimulgiformes</taxon>
        <taxon>Caprimulgidae</taxon>
        <taxon>Chordeilinae</taxon>
        <taxon>Chordeiles</taxon>
    </lineage>
</organism>
<dbReference type="OrthoDB" id="195672at2759"/>